<protein>
    <recommendedName>
        <fullName evidence="7">DUF1656 domain-containing protein</fullName>
    </recommendedName>
</protein>
<dbReference type="InterPro" id="IPR012451">
    <property type="entry name" value="DUF1656"/>
</dbReference>
<organism evidence="6">
    <name type="scientific">mine drainage metagenome</name>
    <dbReference type="NCBI Taxonomy" id="410659"/>
    <lineage>
        <taxon>unclassified sequences</taxon>
        <taxon>metagenomes</taxon>
        <taxon>ecological metagenomes</taxon>
    </lineage>
</organism>
<feature type="transmembrane region" description="Helical" evidence="5">
    <location>
        <begin position="6"/>
        <end position="29"/>
    </location>
</feature>
<sequence>MLTEINLGGIFVATFAWHLALALPVFFALRWLLTRLGLLPRLWYLALSEVALFVLVLFLTFPLVPQ</sequence>
<accession>A0A1J5SN69</accession>
<evidence type="ECO:0000256" key="2">
    <source>
        <dbReference type="ARBA" id="ARBA00022692"/>
    </source>
</evidence>
<keyword evidence="3 5" id="KW-1133">Transmembrane helix</keyword>
<evidence type="ECO:0000256" key="5">
    <source>
        <dbReference type="SAM" id="Phobius"/>
    </source>
</evidence>
<comment type="caution">
    <text evidence="6">The sequence shown here is derived from an EMBL/GenBank/DDBJ whole genome shotgun (WGS) entry which is preliminary data.</text>
</comment>
<evidence type="ECO:0000256" key="4">
    <source>
        <dbReference type="ARBA" id="ARBA00023136"/>
    </source>
</evidence>
<keyword evidence="1" id="KW-1003">Cell membrane</keyword>
<dbReference type="AlphaFoldDB" id="A0A1J5SN69"/>
<keyword evidence="4 5" id="KW-0472">Membrane</keyword>
<evidence type="ECO:0008006" key="7">
    <source>
        <dbReference type="Google" id="ProtNLM"/>
    </source>
</evidence>
<evidence type="ECO:0000256" key="3">
    <source>
        <dbReference type="ARBA" id="ARBA00022989"/>
    </source>
</evidence>
<keyword evidence="2 5" id="KW-0812">Transmembrane</keyword>
<gene>
    <name evidence="6" type="ORF">GALL_78580</name>
</gene>
<reference evidence="6" key="1">
    <citation type="submission" date="2016-10" db="EMBL/GenBank/DDBJ databases">
        <title>Sequence of Gallionella enrichment culture.</title>
        <authorList>
            <person name="Poehlein A."/>
            <person name="Muehling M."/>
            <person name="Daniel R."/>
        </authorList>
    </citation>
    <scope>NUCLEOTIDE SEQUENCE</scope>
</reference>
<feature type="transmembrane region" description="Helical" evidence="5">
    <location>
        <begin position="41"/>
        <end position="64"/>
    </location>
</feature>
<dbReference type="Pfam" id="PF07869">
    <property type="entry name" value="DUF1656"/>
    <property type="match status" value="1"/>
</dbReference>
<proteinExistence type="predicted"/>
<name>A0A1J5SN69_9ZZZZ</name>
<evidence type="ECO:0000313" key="6">
    <source>
        <dbReference type="EMBL" id="OIR09937.1"/>
    </source>
</evidence>
<evidence type="ECO:0000256" key="1">
    <source>
        <dbReference type="ARBA" id="ARBA00022475"/>
    </source>
</evidence>
<dbReference type="EMBL" id="MLJW01000024">
    <property type="protein sequence ID" value="OIR09937.1"/>
    <property type="molecule type" value="Genomic_DNA"/>
</dbReference>